<accession>A0ACA9P2L8</accession>
<dbReference type="EMBL" id="CAJVPM010032912">
    <property type="protein sequence ID" value="CAG8683842.1"/>
    <property type="molecule type" value="Genomic_DNA"/>
</dbReference>
<name>A0ACA9P2L8_9GLOM</name>
<evidence type="ECO:0000313" key="2">
    <source>
        <dbReference type="Proteomes" id="UP000789860"/>
    </source>
</evidence>
<feature type="non-terminal residue" evidence="1">
    <location>
        <position position="96"/>
    </location>
</feature>
<proteinExistence type="predicted"/>
<evidence type="ECO:0000313" key="1">
    <source>
        <dbReference type="EMBL" id="CAG8683842.1"/>
    </source>
</evidence>
<gene>
    <name evidence="1" type="ORF">SCALOS_LOCUS9832</name>
</gene>
<protein>
    <submittedName>
        <fullName evidence="1">7681_t:CDS:1</fullName>
    </submittedName>
</protein>
<reference evidence="1" key="1">
    <citation type="submission" date="2021-06" db="EMBL/GenBank/DDBJ databases">
        <authorList>
            <person name="Kallberg Y."/>
            <person name="Tangrot J."/>
            <person name="Rosling A."/>
        </authorList>
    </citation>
    <scope>NUCLEOTIDE SEQUENCE</scope>
    <source>
        <strain evidence="1">AU212A</strain>
    </source>
</reference>
<keyword evidence="2" id="KW-1185">Reference proteome</keyword>
<organism evidence="1 2">
    <name type="scientific">Scutellospora calospora</name>
    <dbReference type="NCBI Taxonomy" id="85575"/>
    <lineage>
        <taxon>Eukaryota</taxon>
        <taxon>Fungi</taxon>
        <taxon>Fungi incertae sedis</taxon>
        <taxon>Mucoromycota</taxon>
        <taxon>Glomeromycotina</taxon>
        <taxon>Glomeromycetes</taxon>
        <taxon>Diversisporales</taxon>
        <taxon>Gigasporaceae</taxon>
        <taxon>Scutellospora</taxon>
    </lineage>
</organism>
<dbReference type="Proteomes" id="UP000789860">
    <property type="component" value="Unassembled WGS sequence"/>
</dbReference>
<comment type="caution">
    <text evidence="1">The sequence shown here is derived from an EMBL/GenBank/DDBJ whole genome shotgun (WGS) entry which is preliminary data.</text>
</comment>
<sequence length="96" mass="11130">MYQKFSLPIDFPLDFNLPNKEAPEECDVNQQSVIVNLFSGRKPVCLHFPTAACIKIFDLKQIIFNRMLIDPEEQQYYTLAGKWLGDSIQVFESEDV</sequence>